<keyword evidence="7" id="KW-1185">Reference proteome</keyword>
<gene>
    <name evidence="6" type="ORF">MXD59_05985</name>
</gene>
<evidence type="ECO:0000313" key="7">
    <source>
        <dbReference type="Proteomes" id="UP001201873"/>
    </source>
</evidence>
<organism evidence="6 7">
    <name type="scientific">Frankia umida</name>
    <dbReference type="NCBI Taxonomy" id="573489"/>
    <lineage>
        <taxon>Bacteria</taxon>
        <taxon>Bacillati</taxon>
        <taxon>Actinomycetota</taxon>
        <taxon>Actinomycetes</taxon>
        <taxon>Frankiales</taxon>
        <taxon>Frankiaceae</taxon>
        <taxon>Frankia</taxon>
    </lineage>
</organism>
<dbReference type="PANTHER" id="PTHR30055">
    <property type="entry name" value="HTH-TYPE TRANSCRIPTIONAL REGULATOR RUTR"/>
    <property type="match status" value="1"/>
</dbReference>
<evidence type="ECO:0000259" key="5">
    <source>
        <dbReference type="PROSITE" id="PS50977"/>
    </source>
</evidence>
<dbReference type="PROSITE" id="PS50977">
    <property type="entry name" value="HTH_TETR_2"/>
    <property type="match status" value="1"/>
</dbReference>
<dbReference type="InterPro" id="IPR001647">
    <property type="entry name" value="HTH_TetR"/>
</dbReference>
<dbReference type="RefSeq" id="WP_163547232.1">
    <property type="nucleotide sequence ID" value="NZ_JALKFT010000004.1"/>
</dbReference>
<evidence type="ECO:0000256" key="2">
    <source>
        <dbReference type="ARBA" id="ARBA00023125"/>
    </source>
</evidence>
<keyword evidence="1" id="KW-0805">Transcription regulation</keyword>
<protein>
    <submittedName>
        <fullName evidence="6">TetR/AcrR family transcriptional regulator</fullName>
    </submittedName>
</protein>
<sequence>MGAVPKRSQLAQERSRDTRRAILRAALELWAQRGYENGFERTTAEEIATRAGISKATFYLHFARKEDILLHTGWITAGVVYEDALAEIAAGRELDAAVDRMMNRLGRRVQRVPRAALRRILDAQMSMPRGSAIEGESFGLEQAFLALLQPALEAGQLPERVSITALATMLKAITIDAIWQWSEDGSDQLSVVLRQRAALVIVGARNIPDAVR</sequence>
<feature type="domain" description="HTH tetR-type" evidence="5">
    <location>
        <begin position="16"/>
        <end position="80"/>
    </location>
</feature>
<dbReference type="EMBL" id="JALKFT010000004">
    <property type="protein sequence ID" value="MCK9875334.1"/>
    <property type="molecule type" value="Genomic_DNA"/>
</dbReference>
<evidence type="ECO:0000313" key="6">
    <source>
        <dbReference type="EMBL" id="MCK9875334.1"/>
    </source>
</evidence>
<dbReference type="InterPro" id="IPR050109">
    <property type="entry name" value="HTH-type_TetR-like_transc_reg"/>
</dbReference>
<proteinExistence type="predicted"/>
<keyword evidence="3" id="KW-0804">Transcription</keyword>
<dbReference type="Proteomes" id="UP001201873">
    <property type="component" value="Unassembled WGS sequence"/>
</dbReference>
<evidence type="ECO:0000256" key="4">
    <source>
        <dbReference type="PROSITE-ProRule" id="PRU00335"/>
    </source>
</evidence>
<evidence type="ECO:0000256" key="3">
    <source>
        <dbReference type="ARBA" id="ARBA00023163"/>
    </source>
</evidence>
<comment type="caution">
    <text evidence="6">The sequence shown here is derived from an EMBL/GenBank/DDBJ whole genome shotgun (WGS) entry which is preliminary data.</text>
</comment>
<feature type="DNA-binding region" description="H-T-H motif" evidence="4">
    <location>
        <begin position="43"/>
        <end position="62"/>
    </location>
</feature>
<keyword evidence="2 4" id="KW-0238">DNA-binding</keyword>
<dbReference type="SUPFAM" id="SSF46689">
    <property type="entry name" value="Homeodomain-like"/>
    <property type="match status" value="1"/>
</dbReference>
<evidence type="ECO:0000256" key="1">
    <source>
        <dbReference type="ARBA" id="ARBA00023015"/>
    </source>
</evidence>
<dbReference type="InterPro" id="IPR009057">
    <property type="entry name" value="Homeodomain-like_sf"/>
</dbReference>
<name>A0ABT0JVF2_9ACTN</name>
<dbReference type="Pfam" id="PF00440">
    <property type="entry name" value="TetR_N"/>
    <property type="match status" value="1"/>
</dbReference>
<accession>A0ABT0JVF2</accession>
<reference evidence="6 7" key="1">
    <citation type="submission" date="2022-04" db="EMBL/GenBank/DDBJ databases">
        <title>Genome diversity in the genus Frankia.</title>
        <authorList>
            <person name="Carlos-Shanley C."/>
            <person name="Hahn D."/>
        </authorList>
    </citation>
    <scope>NUCLEOTIDE SEQUENCE [LARGE SCALE GENOMIC DNA]</scope>
    <source>
        <strain evidence="6 7">Ag45/Mut15</strain>
    </source>
</reference>
<dbReference type="Gene3D" id="1.10.357.10">
    <property type="entry name" value="Tetracycline Repressor, domain 2"/>
    <property type="match status" value="1"/>
</dbReference>
<dbReference type="PANTHER" id="PTHR30055:SF234">
    <property type="entry name" value="HTH-TYPE TRANSCRIPTIONAL REGULATOR BETI"/>
    <property type="match status" value="1"/>
</dbReference>